<keyword evidence="4" id="KW-1185">Reference proteome</keyword>
<dbReference type="STRING" id="933059.SAMN04488103_104285"/>
<reference evidence="3 4" key="1">
    <citation type="submission" date="2016-10" db="EMBL/GenBank/DDBJ databases">
        <authorList>
            <person name="de Groot N.N."/>
        </authorList>
    </citation>
    <scope>NUCLEOTIDE SEQUENCE [LARGE SCALE GENOMIC DNA]</scope>
    <source>
        <strain evidence="3 4">DSM 3857</strain>
    </source>
</reference>
<dbReference type="Proteomes" id="UP000198761">
    <property type="component" value="Unassembled WGS sequence"/>
</dbReference>
<dbReference type="AlphaFoldDB" id="A0A1H8FW90"/>
<evidence type="ECO:0000313" key="3">
    <source>
        <dbReference type="EMBL" id="SEN36023.1"/>
    </source>
</evidence>
<dbReference type="InterPro" id="IPR011049">
    <property type="entry name" value="Serralysin-like_metalloprot_C"/>
</dbReference>
<accession>A0A1H8FW90</accession>
<organism evidence="3 4">
    <name type="scientific">Gemmobacter aquatilis</name>
    <dbReference type="NCBI Taxonomy" id="933059"/>
    <lineage>
        <taxon>Bacteria</taxon>
        <taxon>Pseudomonadati</taxon>
        <taxon>Pseudomonadota</taxon>
        <taxon>Alphaproteobacteria</taxon>
        <taxon>Rhodobacterales</taxon>
        <taxon>Paracoccaceae</taxon>
        <taxon>Gemmobacter</taxon>
    </lineage>
</organism>
<dbReference type="PANTHER" id="PTHR38340">
    <property type="entry name" value="S-LAYER PROTEIN"/>
    <property type="match status" value="1"/>
</dbReference>
<dbReference type="Pfam" id="PF00353">
    <property type="entry name" value="HemolysinCabind"/>
    <property type="match status" value="3"/>
</dbReference>
<name>A0A1H8FW90_9RHOB</name>
<dbReference type="GO" id="GO:0005576">
    <property type="term" value="C:extracellular region"/>
    <property type="evidence" value="ECO:0007669"/>
    <property type="project" value="UniProtKB-SubCell"/>
</dbReference>
<evidence type="ECO:0000313" key="4">
    <source>
        <dbReference type="Proteomes" id="UP000198761"/>
    </source>
</evidence>
<comment type="subcellular location">
    <subcellularLocation>
        <location evidence="1">Secreted</location>
    </subcellularLocation>
</comment>
<dbReference type="PROSITE" id="PS00330">
    <property type="entry name" value="HEMOLYSIN_CALCIUM"/>
    <property type="match status" value="1"/>
</dbReference>
<dbReference type="OrthoDB" id="419320at2"/>
<evidence type="ECO:0000256" key="2">
    <source>
        <dbReference type="ARBA" id="ARBA00022525"/>
    </source>
</evidence>
<dbReference type="GO" id="GO:0005509">
    <property type="term" value="F:calcium ion binding"/>
    <property type="evidence" value="ECO:0007669"/>
    <property type="project" value="InterPro"/>
</dbReference>
<evidence type="ECO:0000256" key="1">
    <source>
        <dbReference type="ARBA" id="ARBA00004613"/>
    </source>
</evidence>
<dbReference type="InterPro" id="IPR050557">
    <property type="entry name" value="RTX_toxin/Mannuronan_C5-epim"/>
</dbReference>
<keyword evidence="2" id="KW-0964">Secreted</keyword>
<sequence length="288" mass="29827">MSSLTALAPFNKGFDVSLFLESAFSPAVAAAPDDVSLSFAGKRIALIGEYEVDTVSKLATGTVTGFEIRVVGQPVVTITVEAVAVADVLNFLADADGRAFFATTFAGDDVMAGSDWRDNLLGFKGADQISAGEGNDTLGGGIGDDRLLGEGGFDALIGDAGQDTLLGGFGNDTLLGGTGNDRLLGGGADDRLEGGAGADQLRGNAGTDYFVFRGNFGRDILGDMTMEDRIILGAGFWAGMETAADVLEAYATVRNGNTFIELDGRSILLRGWTDLEALATRLGDETLL</sequence>
<dbReference type="Gene3D" id="2.150.10.10">
    <property type="entry name" value="Serralysin-like metalloprotease, C-terminal"/>
    <property type="match status" value="2"/>
</dbReference>
<dbReference type="RefSeq" id="WP_091300826.1">
    <property type="nucleotide sequence ID" value="NZ_FOCE01000004.1"/>
</dbReference>
<dbReference type="PRINTS" id="PR00313">
    <property type="entry name" value="CABNDNGRPT"/>
</dbReference>
<dbReference type="InterPro" id="IPR001343">
    <property type="entry name" value="Hemolysn_Ca-bd"/>
</dbReference>
<gene>
    <name evidence="3" type="ORF">SAMN04488103_104285</name>
</gene>
<protein>
    <submittedName>
        <fullName evidence="3">Hemolysin-type calcium-binding repeat-containing protein</fullName>
    </submittedName>
</protein>
<dbReference type="PANTHER" id="PTHR38340:SF1">
    <property type="entry name" value="S-LAYER PROTEIN"/>
    <property type="match status" value="1"/>
</dbReference>
<dbReference type="EMBL" id="FOCE01000004">
    <property type="protein sequence ID" value="SEN36023.1"/>
    <property type="molecule type" value="Genomic_DNA"/>
</dbReference>
<proteinExistence type="predicted"/>
<dbReference type="InterPro" id="IPR018511">
    <property type="entry name" value="Hemolysin-typ_Ca-bd_CS"/>
</dbReference>
<dbReference type="SUPFAM" id="SSF51120">
    <property type="entry name" value="beta-Roll"/>
    <property type="match status" value="2"/>
</dbReference>